<dbReference type="InterPro" id="IPR027417">
    <property type="entry name" value="P-loop_NTPase"/>
</dbReference>
<dbReference type="PANTHER" id="PTHR23408:SF3">
    <property type="entry name" value="METHYLMALONIC ACIDURIA TYPE A PROTEIN, MITOCHONDRIAL"/>
    <property type="match status" value="1"/>
</dbReference>
<dbReference type="Gene3D" id="1.10.287.130">
    <property type="match status" value="1"/>
</dbReference>
<dbReference type="SUPFAM" id="SSF52540">
    <property type="entry name" value="P-loop containing nucleoside triphosphate hydrolases"/>
    <property type="match status" value="1"/>
</dbReference>
<name>A0ABY9Q8I5_GEOTD</name>
<evidence type="ECO:0000313" key="4">
    <source>
        <dbReference type="Proteomes" id="UP001297580"/>
    </source>
</evidence>
<dbReference type="NCBIfam" id="NF006958">
    <property type="entry name" value="PRK09435.1"/>
    <property type="match status" value="1"/>
</dbReference>
<dbReference type="NCBIfam" id="TIGR00750">
    <property type="entry name" value="lao"/>
    <property type="match status" value="1"/>
</dbReference>
<evidence type="ECO:0000313" key="3">
    <source>
        <dbReference type="EMBL" id="WMV75218.1"/>
    </source>
</evidence>
<dbReference type="EMBL" id="CP133461">
    <property type="protein sequence ID" value="WMV75218.1"/>
    <property type="molecule type" value="Genomic_DNA"/>
</dbReference>
<feature type="region of interest" description="Disordered" evidence="2">
    <location>
        <begin position="1"/>
        <end position="50"/>
    </location>
</feature>
<dbReference type="Proteomes" id="UP001297580">
    <property type="component" value="Chromosome"/>
</dbReference>
<dbReference type="Gene3D" id="3.40.50.300">
    <property type="entry name" value="P-loop containing nucleotide triphosphate hydrolases"/>
    <property type="match status" value="1"/>
</dbReference>
<dbReference type="CDD" id="cd03114">
    <property type="entry name" value="MMAA-like"/>
    <property type="match status" value="1"/>
</dbReference>
<feature type="compositionally biased region" description="Basic and acidic residues" evidence="2">
    <location>
        <begin position="1"/>
        <end position="12"/>
    </location>
</feature>
<sequence length="381" mass="41525">MNGEEKQQERAGGEGAVDGQGKRPEWADGESASSYVQAKRPSAPKRLVKRKERSVADYVQGVLAGDRTLLAQAITLVESNAARHLELAQQVLNELLPHVGRSIRIGVTGVPGAGKSTFIEAFGTFLCEQGHRVAVLAVDPTSSLTGGSILGDKTRMETLARNPRAFIRPSPSGGALGGVHRKTRETMMLCEAAGYDIILVETVGVGQSEFVVRGMVDFFLLLALTGAGDELQGMKRGIMELVDAIVINKADGDNKEKARAAQKEYNQFLHYLRPATPGWQTKAYTCSALLGEGIADIWQVIETFVKTTKQSGVFDDRRRQQQKDWMHAMIKEYVETRFFADPIVKEKLPALENSVISGSKPVTAAVRELIEAYERGIGGQI</sequence>
<comment type="similarity">
    <text evidence="1">Belongs to the SIMIBI class G3E GTPase family. ArgK/MeaB subfamily.</text>
</comment>
<dbReference type="InterPro" id="IPR005129">
    <property type="entry name" value="GTPase_ArgK"/>
</dbReference>
<organism evidence="3 4">
    <name type="scientific">Geobacillus thermodenitrificans</name>
    <dbReference type="NCBI Taxonomy" id="33940"/>
    <lineage>
        <taxon>Bacteria</taxon>
        <taxon>Bacillati</taxon>
        <taxon>Bacillota</taxon>
        <taxon>Bacilli</taxon>
        <taxon>Bacillales</taxon>
        <taxon>Anoxybacillaceae</taxon>
        <taxon>Geobacillus</taxon>
    </lineage>
</organism>
<protein>
    <submittedName>
        <fullName evidence="3">Methylmalonyl Co-A mutase-associated GTPase MeaB</fullName>
        <ecNumber evidence="3">3.6.5.-</ecNumber>
    </submittedName>
</protein>
<dbReference type="EC" id="3.6.5.-" evidence="3"/>
<evidence type="ECO:0000256" key="2">
    <source>
        <dbReference type="SAM" id="MobiDB-lite"/>
    </source>
</evidence>
<proteinExistence type="inferred from homology"/>
<reference evidence="3 4" key="1">
    <citation type="submission" date="2023-08" db="EMBL/GenBank/DDBJ databases">
        <title>Complete genome sequence of Geobacillus thermodenitrificans K1041, a genetically tractable strain representative of the genus Geobacillus.</title>
        <authorList>
            <person name="Kani S."/>
            <person name="Suzuki H."/>
        </authorList>
    </citation>
    <scope>NUCLEOTIDE SEQUENCE [LARGE SCALE GENOMIC DNA]</scope>
    <source>
        <strain evidence="3 4">K1041</strain>
    </source>
</reference>
<dbReference type="PANTHER" id="PTHR23408">
    <property type="entry name" value="METHYLMALONYL-COA MUTASE"/>
    <property type="match status" value="1"/>
</dbReference>
<dbReference type="Gene3D" id="1.20.5.170">
    <property type="match status" value="1"/>
</dbReference>
<dbReference type="RefSeq" id="WP_029761052.1">
    <property type="nucleotide sequence ID" value="NZ_CP017690.1"/>
</dbReference>
<dbReference type="GO" id="GO:0016787">
    <property type="term" value="F:hydrolase activity"/>
    <property type="evidence" value="ECO:0007669"/>
    <property type="project" value="UniProtKB-KW"/>
</dbReference>
<accession>A0ABY9Q8I5</accession>
<keyword evidence="3" id="KW-0378">Hydrolase</keyword>
<dbReference type="Pfam" id="PF03308">
    <property type="entry name" value="MeaB"/>
    <property type="match status" value="1"/>
</dbReference>
<keyword evidence="4" id="KW-1185">Reference proteome</keyword>
<dbReference type="GeneID" id="87623604"/>
<evidence type="ECO:0000256" key="1">
    <source>
        <dbReference type="ARBA" id="ARBA00009625"/>
    </source>
</evidence>
<gene>
    <name evidence="3" type="primary">meaB</name>
    <name evidence="3" type="ORF">HSX42_13190</name>
</gene>